<dbReference type="Pfam" id="PF05523">
    <property type="entry name" value="FdtA"/>
    <property type="match status" value="1"/>
</dbReference>
<dbReference type="CDD" id="cd20292">
    <property type="entry name" value="cupin_QdtA-like"/>
    <property type="match status" value="1"/>
</dbReference>
<dbReference type="InterPro" id="IPR011051">
    <property type="entry name" value="RmlC_Cupin_sf"/>
</dbReference>
<keyword evidence="2" id="KW-0413">Isomerase</keyword>
<evidence type="ECO:0000313" key="3">
    <source>
        <dbReference type="Proteomes" id="UP000050783"/>
    </source>
</evidence>
<proteinExistence type="predicted"/>
<dbReference type="Proteomes" id="UP000050783">
    <property type="component" value="Unassembled WGS sequence"/>
</dbReference>
<dbReference type="EMBL" id="CYPU01000071">
    <property type="protein sequence ID" value="CUH49838.1"/>
    <property type="molecule type" value="Genomic_DNA"/>
</dbReference>
<protein>
    <submittedName>
        <fullName evidence="2">TDP-4-oxo-6-deoxy-alpha-D-glucose-3, 4-oxoisomerase</fullName>
        <ecNumber evidence="2">5.3.2.3</ecNumber>
    </submittedName>
</protein>
<dbReference type="InterPro" id="IPR014710">
    <property type="entry name" value="RmlC-like_jellyroll"/>
</dbReference>
<dbReference type="GO" id="GO:0016853">
    <property type="term" value="F:isomerase activity"/>
    <property type="evidence" value="ECO:0007669"/>
    <property type="project" value="UniProtKB-KW"/>
</dbReference>
<evidence type="ECO:0000313" key="2">
    <source>
        <dbReference type="EMBL" id="CUH49838.1"/>
    </source>
</evidence>
<name>A0A0P1EHH7_9RHOB</name>
<dbReference type="Gene3D" id="2.60.120.10">
    <property type="entry name" value="Jelly Rolls"/>
    <property type="match status" value="1"/>
</dbReference>
<sequence length="154" mass="17336">MSDAVDKIGGPSPSSLAEIKGHFQSIALPVITDPRGDLTFVEGGNHIPFNIQRVYYLYNVPVDAQRGGHAHQELEQVVFALSGSFRITVDDGHTRTEHFLRDPRKGLYISKLVWREMDLFSQGAVCMVLASQPYDESDYFREYQDFKKAVGQNS</sequence>
<gene>
    <name evidence="2" type="primary">fdtA</name>
    <name evidence="2" type="ORF">RUA4292_04038</name>
</gene>
<accession>A0A0P1EHH7</accession>
<organism evidence="2 3">
    <name type="scientific">Ruegeria atlantica</name>
    <dbReference type="NCBI Taxonomy" id="81569"/>
    <lineage>
        <taxon>Bacteria</taxon>
        <taxon>Pseudomonadati</taxon>
        <taxon>Pseudomonadota</taxon>
        <taxon>Alphaproteobacteria</taxon>
        <taxon>Rhodobacterales</taxon>
        <taxon>Roseobacteraceae</taxon>
        <taxon>Ruegeria</taxon>
    </lineage>
</organism>
<dbReference type="EC" id="5.3.2.3" evidence="2"/>
<feature type="domain" description="Sugar 3,4-ketoisomerase QdtA cupin" evidence="1">
    <location>
        <begin position="24"/>
        <end position="150"/>
    </location>
</feature>
<dbReference type="AlphaFoldDB" id="A0A0P1EHH7"/>
<evidence type="ECO:0000259" key="1">
    <source>
        <dbReference type="Pfam" id="PF05523"/>
    </source>
</evidence>
<reference evidence="2 3" key="1">
    <citation type="submission" date="2015-09" db="EMBL/GenBank/DDBJ databases">
        <authorList>
            <consortium name="Swine Surveillance"/>
        </authorList>
    </citation>
    <scope>NUCLEOTIDE SEQUENCE [LARGE SCALE GENOMIC DNA]</scope>
    <source>
        <strain evidence="2 3">CECT 4292</strain>
    </source>
</reference>
<dbReference type="OrthoDB" id="9815592at2"/>
<dbReference type="SUPFAM" id="SSF51182">
    <property type="entry name" value="RmlC-like cupins"/>
    <property type="match status" value="1"/>
</dbReference>
<dbReference type="InterPro" id="IPR008894">
    <property type="entry name" value="QdtA_cupin_dom"/>
</dbReference>